<dbReference type="Proteomes" id="UP000636010">
    <property type="component" value="Unassembled WGS sequence"/>
</dbReference>
<dbReference type="EMBL" id="BMEC01000001">
    <property type="protein sequence ID" value="GGC19132.1"/>
    <property type="molecule type" value="Genomic_DNA"/>
</dbReference>
<evidence type="ECO:0008006" key="3">
    <source>
        <dbReference type="Google" id="ProtNLM"/>
    </source>
</evidence>
<comment type="caution">
    <text evidence="1">The sequence shown here is derived from an EMBL/GenBank/DDBJ whole genome shotgun (WGS) entry which is preliminary data.</text>
</comment>
<reference evidence="2" key="1">
    <citation type="journal article" date="2019" name="Int. J. Syst. Evol. Microbiol.">
        <title>The Global Catalogue of Microorganisms (GCM) 10K type strain sequencing project: providing services to taxonomists for standard genome sequencing and annotation.</title>
        <authorList>
            <consortium name="The Broad Institute Genomics Platform"/>
            <consortium name="The Broad Institute Genome Sequencing Center for Infectious Disease"/>
            <person name="Wu L."/>
            <person name="Ma J."/>
        </authorList>
    </citation>
    <scope>NUCLEOTIDE SEQUENCE [LARGE SCALE GENOMIC DNA]</scope>
    <source>
        <strain evidence="2">CGMCC 1.10832</strain>
    </source>
</reference>
<proteinExistence type="predicted"/>
<accession>A0ABQ1L414</accession>
<protein>
    <recommendedName>
        <fullName evidence="3">DUF4359 domain-containing protein</fullName>
    </recommendedName>
</protein>
<name>A0ABQ1L414_9BACT</name>
<evidence type="ECO:0000313" key="1">
    <source>
        <dbReference type="EMBL" id="GGC19132.1"/>
    </source>
</evidence>
<dbReference type="RefSeq" id="WP_188459753.1">
    <property type="nucleotide sequence ID" value="NZ_BAABHU010000001.1"/>
</dbReference>
<evidence type="ECO:0000313" key="2">
    <source>
        <dbReference type="Proteomes" id="UP000636010"/>
    </source>
</evidence>
<organism evidence="1 2">
    <name type="scientific">Marivirga lumbricoides</name>
    <dbReference type="NCBI Taxonomy" id="1046115"/>
    <lineage>
        <taxon>Bacteria</taxon>
        <taxon>Pseudomonadati</taxon>
        <taxon>Bacteroidota</taxon>
        <taxon>Cytophagia</taxon>
        <taxon>Cytophagales</taxon>
        <taxon>Marivirgaceae</taxon>
        <taxon>Marivirga</taxon>
    </lineage>
</organism>
<gene>
    <name evidence="1" type="ORF">GCM10011506_00180</name>
</gene>
<sequence>MFRKLFILVVILSILAVWLVPKESDYIARIAKDYGSMHSGIQIPQEQLKQMISYQFDHHLFYSEFTCTYGNISVEYHGFFSMIFFVESTNNQELFDIVV</sequence>
<keyword evidence="2" id="KW-1185">Reference proteome</keyword>